<dbReference type="PANTHER" id="PTHR15526">
    <property type="entry name" value="MUSKELIN"/>
    <property type="match status" value="1"/>
</dbReference>
<feature type="domain" description="Attractin/MKLN-like beta-propeller" evidence="4">
    <location>
        <begin position="259"/>
        <end position="400"/>
    </location>
</feature>
<evidence type="ECO:0000256" key="1">
    <source>
        <dbReference type="ARBA" id="ARBA00022441"/>
    </source>
</evidence>
<dbReference type="InterPro" id="IPR006594">
    <property type="entry name" value="LisH"/>
</dbReference>
<dbReference type="EMBL" id="LRGB01003091">
    <property type="protein sequence ID" value="KZS04726.1"/>
    <property type="molecule type" value="Genomic_DNA"/>
</dbReference>
<keyword evidence="2" id="KW-0677">Repeat</keyword>
<dbReference type="SUPFAM" id="SSF117281">
    <property type="entry name" value="Kelch motif"/>
    <property type="match status" value="1"/>
</dbReference>
<evidence type="ECO:0000259" key="4">
    <source>
        <dbReference type="Pfam" id="PF24981"/>
    </source>
</evidence>
<dbReference type="STRING" id="35525.A0A164M4S6"/>
<evidence type="ECO:0000259" key="3">
    <source>
        <dbReference type="Pfam" id="PF06588"/>
    </source>
</evidence>
<dbReference type="GO" id="GO:0005737">
    <property type="term" value="C:cytoplasm"/>
    <property type="evidence" value="ECO:0007669"/>
    <property type="project" value="TreeGrafter"/>
</dbReference>
<name>A0A164M4S6_9CRUS</name>
<sequence>MAEAGLDMKKLNYSVDSCSSFSATYFPENIMKDFPADQASRWSSDSNIPPQFILLKLERASLIESITFGKYEKTHVCNLKKFCIYGGLHPENLVELLNSGLKNDNQPETFLLKHLVEGKMFPCRYIKIVPVQSWGPSFNFSIWYVELMGTQEWDAVKPCIQWYNAYREREAIRLCLKHLRQNQCLEAFECLQKRTKVQLEDPLLSELHWAMVVKGDYEATEQLLHRAVDNGLFGPYIYSQDYVPEWSRILPCIDEDPCHRPGMRGGHQMCIDTNTETVYLFGGWDGVQDLNDLWSYSVPNNTWTLLSNNTEEEGGPSARSCHKMCLDQDHRQLFCLGRYLDSQHRHTNNLKSDFYMYDIEQKKWHLICEDTAVVGGPKLIFDHQMCLDPEKRTIYVFGGRILSPAPGYPEERGLAVASSSGVGGAFLSEPQFSGLYAYHIPTSTWRLLRDDPSGSPGLGPIEMRSRIGHSMLFHPSERKLFIFAGQRSKEYLNDFFTYNVDTGEVTTVTDGTRRRDPAQIPAAGFTQRATIDHELNEIYILSGLSKDKDKRDDNVKNSFWVYNIVDNKWTCVYRNDSSREKESDSNSKMPGEEPCPRFAHQLVYDHVKKAHYLFGGNPGRSNDPKMRLDDFWSLRLCRPSQSQLLTRCQFLIRKCQFRELTEADPIRAMLYLQNNLSAVVDRTSDDQMAEFHRLTNLLFRTKEQQEEDELLSGKVDNAESTVNSSYRLRSSVFDALARFFPDYMAQPRFSLTDFVAFDKA</sequence>
<dbReference type="Proteomes" id="UP000076858">
    <property type="component" value="Unassembled WGS sequence"/>
</dbReference>
<accession>A0A164M4S6</accession>
<organism evidence="5 6">
    <name type="scientific">Daphnia magna</name>
    <dbReference type="NCBI Taxonomy" id="35525"/>
    <lineage>
        <taxon>Eukaryota</taxon>
        <taxon>Metazoa</taxon>
        <taxon>Ecdysozoa</taxon>
        <taxon>Arthropoda</taxon>
        <taxon>Crustacea</taxon>
        <taxon>Branchiopoda</taxon>
        <taxon>Diplostraca</taxon>
        <taxon>Cladocera</taxon>
        <taxon>Anomopoda</taxon>
        <taxon>Daphniidae</taxon>
        <taxon>Daphnia</taxon>
    </lineage>
</organism>
<dbReference type="Gene3D" id="2.60.120.260">
    <property type="entry name" value="Galactose-binding domain-like"/>
    <property type="match status" value="1"/>
</dbReference>
<dbReference type="InterPro" id="IPR008979">
    <property type="entry name" value="Galactose-bd-like_sf"/>
</dbReference>
<proteinExistence type="predicted"/>
<dbReference type="Pfam" id="PF06588">
    <property type="entry name" value="Muskelin_N"/>
    <property type="match status" value="1"/>
</dbReference>
<feature type="domain" description="Muskelin N-terminal" evidence="3">
    <location>
        <begin position="8"/>
        <end position="202"/>
    </location>
</feature>
<keyword evidence="1" id="KW-0880">Kelch repeat</keyword>
<comment type="caution">
    <text evidence="5">The sequence shown here is derived from an EMBL/GenBank/DDBJ whole genome shotgun (WGS) entry which is preliminary data.</text>
</comment>
<dbReference type="OrthoDB" id="10052615at2759"/>
<dbReference type="PROSITE" id="PS50896">
    <property type="entry name" value="LISH"/>
    <property type="match status" value="1"/>
</dbReference>
<protein>
    <submittedName>
        <fullName evidence="5">Muskelin</fullName>
    </submittedName>
</protein>
<dbReference type="InterPro" id="IPR015915">
    <property type="entry name" value="Kelch-typ_b-propeller"/>
</dbReference>
<dbReference type="PANTHER" id="PTHR15526:SF5">
    <property type="entry name" value="MUSKELIN"/>
    <property type="match status" value="1"/>
</dbReference>
<keyword evidence="6" id="KW-1185">Reference proteome</keyword>
<evidence type="ECO:0000256" key="2">
    <source>
        <dbReference type="ARBA" id="ARBA00022737"/>
    </source>
</evidence>
<dbReference type="Pfam" id="PF24981">
    <property type="entry name" value="Beta-prop_ATRN-LZTR1"/>
    <property type="match status" value="1"/>
</dbReference>
<dbReference type="AlphaFoldDB" id="A0A164M4S6"/>
<dbReference type="Gene3D" id="2.120.10.80">
    <property type="entry name" value="Kelch-type beta propeller"/>
    <property type="match status" value="2"/>
</dbReference>
<evidence type="ECO:0000313" key="5">
    <source>
        <dbReference type="EMBL" id="KZS04726.1"/>
    </source>
</evidence>
<dbReference type="SUPFAM" id="SSF49785">
    <property type="entry name" value="Galactose-binding domain-like"/>
    <property type="match status" value="1"/>
</dbReference>
<dbReference type="InterPro" id="IPR010565">
    <property type="entry name" value="Muskelin_N"/>
</dbReference>
<dbReference type="InterPro" id="IPR052456">
    <property type="entry name" value="CTLH_complex_component"/>
</dbReference>
<gene>
    <name evidence="5" type="ORF">APZ42_032265</name>
</gene>
<dbReference type="InterPro" id="IPR056737">
    <property type="entry name" value="Beta-prop_ATRN-MKLN-like"/>
</dbReference>
<reference evidence="5 6" key="1">
    <citation type="submission" date="2016-03" db="EMBL/GenBank/DDBJ databases">
        <title>EvidentialGene: Evidence-directed Construction of Genes on Genomes.</title>
        <authorList>
            <person name="Gilbert D.G."/>
            <person name="Choi J.-H."/>
            <person name="Mockaitis K."/>
            <person name="Colbourne J."/>
            <person name="Pfrender M."/>
        </authorList>
    </citation>
    <scope>NUCLEOTIDE SEQUENCE [LARGE SCALE GENOMIC DNA]</scope>
    <source>
        <strain evidence="5 6">Xinb3</strain>
        <tissue evidence="5">Complete organism</tissue>
    </source>
</reference>
<evidence type="ECO:0000313" key="6">
    <source>
        <dbReference type="Proteomes" id="UP000076858"/>
    </source>
</evidence>